<dbReference type="EMBL" id="CAINUL010000001">
    <property type="protein sequence ID" value="CAD0107100.1"/>
    <property type="molecule type" value="Genomic_DNA"/>
</dbReference>
<gene>
    <name evidence="10" type="ORF">AWRI4620_LOCUS1355</name>
</gene>
<dbReference type="Proteomes" id="UP000745764">
    <property type="component" value="Unassembled WGS sequence"/>
</dbReference>
<comment type="subcellular location">
    <subcellularLocation>
        <location evidence="1">Cytoplasm</location>
        <location evidence="1">Cytoskeleton</location>
        <location evidence="1">Spindle</location>
    </subcellularLocation>
</comment>
<evidence type="ECO:0000313" key="10">
    <source>
        <dbReference type="EMBL" id="CAD0107100.1"/>
    </source>
</evidence>
<keyword evidence="7" id="KW-0175">Coiled coil</keyword>
<evidence type="ECO:0000256" key="3">
    <source>
        <dbReference type="ARBA" id="ARBA00022490"/>
    </source>
</evidence>
<evidence type="ECO:0000256" key="8">
    <source>
        <dbReference type="ARBA" id="ARBA00023212"/>
    </source>
</evidence>
<reference evidence="10" key="1">
    <citation type="submission" date="2020-06" db="EMBL/GenBank/DDBJ databases">
        <authorList>
            <person name="Onetto C."/>
        </authorList>
    </citation>
    <scope>NUCLEOTIDE SEQUENCE</scope>
</reference>
<dbReference type="AlphaFoldDB" id="A0A9N8KHH3"/>
<keyword evidence="11" id="KW-1185">Reference proteome</keyword>
<comment type="caution">
    <text evidence="10">The sequence shown here is derived from an EMBL/GenBank/DDBJ whole genome shotgun (WGS) entry which is preliminary data.</text>
</comment>
<evidence type="ECO:0000313" key="11">
    <source>
        <dbReference type="Proteomes" id="UP000745764"/>
    </source>
</evidence>
<dbReference type="OrthoDB" id="5372507at2759"/>
<evidence type="ECO:0000256" key="2">
    <source>
        <dbReference type="ARBA" id="ARBA00005479"/>
    </source>
</evidence>
<keyword evidence="5" id="KW-0493">Microtubule</keyword>
<dbReference type="InterPro" id="IPR026243">
    <property type="entry name" value="HAUS1"/>
</dbReference>
<dbReference type="GO" id="GO:0051225">
    <property type="term" value="P:spindle assembly"/>
    <property type="evidence" value="ECO:0007669"/>
    <property type="project" value="InterPro"/>
</dbReference>
<name>A0A9N8KHH3_9PEZI</name>
<dbReference type="GO" id="GO:0005829">
    <property type="term" value="C:cytosol"/>
    <property type="evidence" value="ECO:0007669"/>
    <property type="project" value="TreeGrafter"/>
</dbReference>
<dbReference type="PANTHER" id="PTHR31570">
    <property type="entry name" value="HAUS AUGMIN-LIKE COMPLEX SUBUNIT 1"/>
    <property type="match status" value="1"/>
</dbReference>
<keyword evidence="9" id="KW-0131">Cell cycle</keyword>
<evidence type="ECO:0000256" key="4">
    <source>
        <dbReference type="ARBA" id="ARBA00022618"/>
    </source>
</evidence>
<keyword evidence="6" id="KW-0498">Mitosis</keyword>
<keyword evidence="4" id="KW-0132">Cell division</keyword>
<evidence type="ECO:0000256" key="7">
    <source>
        <dbReference type="ARBA" id="ARBA00023054"/>
    </source>
</evidence>
<organism evidence="10 11">
    <name type="scientific">Aureobasidium uvarum</name>
    <dbReference type="NCBI Taxonomy" id="2773716"/>
    <lineage>
        <taxon>Eukaryota</taxon>
        <taxon>Fungi</taxon>
        <taxon>Dikarya</taxon>
        <taxon>Ascomycota</taxon>
        <taxon>Pezizomycotina</taxon>
        <taxon>Dothideomycetes</taxon>
        <taxon>Dothideomycetidae</taxon>
        <taxon>Dothideales</taxon>
        <taxon>Saccotheciaceae</taxon>
        <taxon>Aureobasidium</taxon>
    </lineage>
</organism>
<dbReference type="PANTHER" id="PTHR31570:SF1">
    <property type="entry name" value="HAUS AUGMIN-LIKE COMPLEX SUBUNIT 1"/>
    <property type="match status" value="1"/>
</dbReference>
<dbReference type="GO" id="GO:0070652">
    <property type="term" value="C:HAUS complex"/>
    <property type="evidence" value="ECO:0007669"/>
    <property type="project" value="InterPro"/>
</dbReference>
<comment type="similarity">
    <text evidence="2">Belongs to the HAUS1 family.</text>
</comment>
<accession>A0A9N8KHH3</accession>
<keyword evidence="3" id="KW-0963">Cytoplasm</keyword>
<dbReference type="GO" id="GO:0005819">
    <property type="term" value="C:spindle"/>
    <property type="evidence" value="ECO:0007669"/>
    <property type="project" value="UniProtKB-SubCell"/>
</dbReference>
<evidence type="ECO:0000256" key="9">
    <source>
        <dbReference type="ARBA" id="ARBA00023306"/>
    </source>
</evidence>
<evidence type="ECO:0000256" key="6">
    <source>
        <dbReference type="ARBA" id="ARBA00022776"/>
    </source>
</evidence>
<dbReference type="GO" id="GO:0005874">
    <property type="term" value="C:microtubule"/>
    <property type="evidence" value="ECO:0007669"/>
    <property type="project" value="UniProtKB-KW"/>
</dbReference>
<evidence type="ECO:0000256" key="1">
    <source>
        <dbReference type="ARBA" id="ARBA00004186"/>
    </source>
</evidence>
<keyword evidence="8" id="KW-0206">Cytoskeleton</keyword>
<dbReference type="Pfam" id="PF25762">
    <property type="entry name" value="HAUS1"/>
    <property type="match status" value="1"/>
</dbReference>
<proteinExistence type="inferred from homology"/>
<sequence>MNQPPTFPVSTPLEYSLFSPSKAAEQQRLAKDWNYVHQFLRQKYPSPQKVPRFEENEETLKALLALAAWNERGDEAWGQLCGIEEMGVRELEEMEERTHNTTNTLNNTLTTSLQSSLSANGITDLTAQATTAVTLNTTTTSATTLATTLLTLSTTLSSLNNQLSATQTLKANLLTHQSSLQTEHQTLTSQAFQTESNLPKRTAEVSRQTKVLKAKVAEYDERLRNASDGGAEIPEVLLAEVEASKTGLGMLMKRLSDVESRIEVFEGVPPEAKEVRRVMQDLRAELEGWVMKRDGMFEGLVGCARR</sequence>
<evidence type="ECO:0000256" key="5">
    <source>
        <dbReference type="ARBA" id="ARBA00022701"/>
    </source>
</evidence>
<dbReference type="GO" id="GO:0051301">
    <property type="term" value="P:cell division"/>
    <property type="evidence" value="ECO:0007669"/>
    <property type="project" value="UniProtKB-KW"/>
</dbReference>
<protein>
    <submittedName>
        <fullName evidence="10">Uncharacterized protein</fullName>
    </submittedName>
</protein>